<dbReference type="EMBL" id="BPLQ01007408">
    <property type="protein sequence ID" value="GIY29911.1"/>
    <property type="molecule type" value="Genomic_DNA"/>
</dbReference>
<reference evidence="2 3" key="1">
    <citation type="submission" date="2021-06" db="EMBL/GenBank/DDBJ databases">
        <title>Caerostris darwini draft genome.</title>
        <authorList>
            <person name="Kono N."/>
            <person name="Arakawa K."/>
        </authorList>
    </citation>
    <scope>NUCLEOTIDE SEQUENCE [LARGE SCALE GENOMIC DNA]</scope>
</reference>
<dbReference type="Proteomes" id="UP001054837">
    <property type="component" value="Unassembled WGS sequence"/>
</dbReference>
<gene>
    <name evidence="2" type="primary">AVEN_103123_1</name>
    <name evidence="2" type="ORF">CDAR_512891</name>
</gene>
<dbReference type="AlphaFoldDB" id="A0AAV4S9R4"/>
<organism evidence="2 3">
    <name type="scientific">Caerostris darwini</name>
    <dbReference type="NCBI Taxonomy" id="1538125"/>
    <lineage>
        <taxon>Eukaryota</taxon>
        <taxon>Metazoa</taxon>
        <taxon>Ecdysozoa</taxon>
        <taxon>Arthropoda</taxon>
        <taxon>Chelicerata</taxon>
        <taxon>Arachnida</taxon>
        <taxon>Araneae</taxon>
        <taxon>Araneomorphae</taxon>
        <taxon>Entelegynae</taxon>
        <taxon>Araneoidea</taxon>
        <taxon>Araneidae</taxon>
        <taxon>Caerostris</taxon>
    </lineage>
</organism>
<keyword evidence="3" id="KW-1185">Reference proteome</keyword>
<proteinExistence type="predicted"/>
<feature type="signal peptide" evidence="1">
    <location>
        <begin position="1"/>
        <end position="19"/>
    </location>
</feature>
<protein>
    <submittedName>
        <fullName evidence="2">RP1-2 domain-containing protein</fullName>
    </submittedName>
</protein>
<name>A0AAV4S9R4_9ARAC</name>
<comment type="caution">
    <text evidence="2">The sequence shown here is derived from an EMBL/GenBank/DDBJ whole genome shotgun (WGS) entry which is preliminary data.</text>
</comment>
<evidence type="ECO:0000313" key="3">
    <source>
        <dbReference type="Proteomes" id="UP001054837"/>
    </source>
</evidence>
<sequence length="219" mass="23933">MFLIYIFFGILTVLKGGHLQQVSGLPDENLFVLAASDTSNRYPSQFATDVSYPPSVSEFVSTFTNVLQSSPVLPNLFDLSELQPAALSNFQFEFISKRCRKVGCANSDLIARKVSEPVNQLKVLSVPVILKMYVNSLANYLSDEGVLNSANAASLAMAYSKVMEESAASFVVNDNPDSKFSALTEGFINMLKSVGAFSPEKTPDMAVRIVEEIRQAPQL</sequence>
<dbReference type="InterPro" id="IPR043070">
    <property type="entry name" value="Spidroin_repeat"/>
</dbReference>
<keyword evidence="1" id="KW-0732">Signal</keyword>
<dbReference type="Gene3D" id="1.10.274.60">
    <property type="entry name" value="Spidroin, repetitive domain"/>
    <property type="match status" value="1"/>
</dbReference>
<feature type="chain" id="PRO_5043685855" evidence="1">
    <location>
        <begin position="20"/>
        <end position="219"/>
    </location>
</feature>
<evidence type="ECO:0000256" key="1">
    <source>
        <dbReference type="SAM" id="SignalP"/>
    </source>
</evidence>
<evidence type="ECO:0000313" key="2">
    <source>
        <dbReference type="EMBL" id="GIY29911.1"/>
    </source>
</evidence>
<accession>A0AAV4S9R4</accession>